<evidence type="ECO:0000256" key="1">
    <source>
        <dbReference type="ARBA" id="ARBA00022723"/>
    </source>
</evidence>
<reference evidence="6 7" key="1">
    <citation type="submission" date="2018-06" db="EMBL/GenBank/DDBJ databases">
        <title>Genomic Encyclopedia of Type Strains, Phase III (KMG-III): the genomes of soil and plant-associated and newly described type strains.</title>
        <authorList>
            <person name="Whitman W."/>
        </authorList>
    </citation>
    <scope>NUCLEOTIDE SEQUENCE [LARGE SCALE GENOMIC DNA]</scope>
    <source>
        <strain evidence="6 7">CECT 7646</strain>
    </source>
</reference>
<dbReference type="GO" id="GO:0016787">
    <property type="term" value="F:hydrolase activity"/>
    <property type="evidence" value="ECO:0007669"/>
    <property type="project" value="UniProtKB-KW"/>
</dbReference>
<dbReference type="AlphaFoldDB" id="A0A318SWU7"/>
<dbReference type="Pfam" id="PF00149">
    <property type="entry name" value="Metallophos"/>
    <property type="match status" value="1"/>
</dbReference>
<evidence type="ECO:0000256" key="4">
    <source>
        <dbReference type="ARBA" id="ARBA00025742"/>
    </source>
</evidence>
<dbReference type="Proteomes" id="UP000247540">
    <property type="component" value="Unassembled WGS sequence"/>
</dbReference>
<gene>
    <name evidence="6" type="ORF">DFQ15_11633</name>
</gene>
<dbReference type="RefSeq" id="WP_110466075.1">
    <property type="nucleotide sequence ID" value="NZ_JAMOFZ010000016.1"/>
</dbReference>
<protein>
    <submittedName>
        <fullName evidence="6">3',5'-cyclic AMP phosphodiesterase CpdA</fullName>
    </submittedName>
</protein>
<accession>A0A318SWU7</accession>
<proteinExistence type="inferred from homology"/>
<comment type="similarity">
    <text evidence="4">Belongs to the cyclic nucleotide phosphodiesterase class-III family.</text>
</comment>
<keyword evidence="7" id="KW-1185">Reference proteome</keyword>
<dbReference type="InterPro" id="IPR050884">
    <property type="entry name" value="CNP_phosphodiesterase-III"/>
</dbReference>
<dbReference type="InterPro" id="IPR004843">
    <property type="entry name" value="Calcineurin-like_PHP"/>
</dbReference>
<dbReference type="OrthoDB" id="9811542at2"/>
<organism evidence="6 7">
    <name type="scientific">Xylophilus ampelinus</name>
    <dbReference type="NCBI Taxonomy" id="54067"/>
    <lineage>
        <taxon>Bacteria</taxon>
        <taxon>Pseudomonadati</taxon>
        <taxon>Pseudomonadota</taxon>
        <taxon>Betaproteobacteria</taxon>
        <taxon>Burkholderiales</taxon>
        <taxon>Xylophilus</taxon>
    </lineage>
</organism>
<dbReference type="SUPFAM" id="SSF56300">
    <property type="entry name" value="Metallo-dependent phosphatases"/>
    <property type="match status" value="1"/>
</dbReference>
<keyword evidence="3" id="KW-0408">Iron</keyword>
<keyword evidence="1" id="KW-0479">Metal-binding</keyword>
<evidence type="ECO:0000259" key="5">
    <source>
        <dbReference type="Pfam" id="PF00149"/>
    </source>
</evidence>
<evidence type="ECO:0000313" key="6">
    <source>
        <dbReference type="EMBL" id="PYE76073.1"/>
    </source>
</evidence>
<evidence type="ECO:0000256" key="3">
    <source>
        <dbReference type="ARBA" id="ARBA00023004"/>
    </source>
</evidence>
<name>A0A318SWU7_9BURK</name>
<feature type="domain" description="Calcineurin-like phosphoesterase" evidence="5">
    <location>
        <begin position="4"/>
        <end position="194"/>
    </location>
</feature>
<evidence type="ECO:0000313" key="7">
    <source>
        <dbReference type="Proteomes" id="UP000247540"/>
    </source>
</evidence>
<keyword evidence="2" id="KW-0378">Hydrolase</keyword>
<dbReference type="PANTHER" id="PTHR42988:SF2">
    <property type="entry name" value="CYCLIC NUCLEOTIDE PHOSPHODIESTERASE CBUA0032-RELATED"/>
    <property type="match status" value="1"/>
</dbReference>
<dbReference type="InterPro" id="IPR029052">
    <property type="entry name" value="Metallo-depent_PP-like"/>
</dbReference>
<dbReference type="PANTHER" id="PTHR42988">
    <property type="entry name" value="PHOSPHOHYDROLASE"/>
    <property type="match status" value="1"/>
</dbReference>
<evidence type="ECO:0000256" key="2">
    <source>
        <dbReference type="ARBA" id="ARBA00022801"/>
    </source>
</evidence>
<comment type="caution">
    <text evidence="6">The sequence shown here is derived from an EMBL/GenBank/DDBJ whole genome shotgun (WGS) entry which is preliminary data.</text>
</comment>
<sequence>MSVLLHLSDTHFGTEQPAVLDALERLVRERPPALAVLSGDVTQRATRSQFAAARAWIDRLTIPRWAVVPGNHDIPLFDLRARLFDPYGRHRAAMGRDLEPVVNTPEFLVLTHNTTRWYRHENGEVSAEQIERTAQALETARHAAPRQVRVVVVHQPVAVTRDADAGNILRGAEAAIGRWSDAGADMVLGGHIHLPFVLPLHRTRTLPHPLWAVQAGTAVSSRVRPGAPNSVNLLHAECADGHRRCRVERWNYAAAEQRFVLAQSDGLDLAVPATGPVSRITINGRRSH</sequence>
<dbReference type="EMBL" id="QJTC01000016">
    <property type="protein sequence ID" value="PYE76073.1"/>
    <property type="molecule type" value="Genomic_DNA"/>
</dbReference>
<dbReference type="GO" id="GO:0046872">
    <property type="term" value="F:metal ion binding"/>
    <property type="evidence" value="ECO:0007669"/>
    <property type="project" value="UniProtKB-KW"/>
</dbReference>
<dbReference type="Gene3D" id="3.60.21.10">
    <property type="match status" value="1"/>
</dbReference>